<dbReference type="GO" id="GO:0016758">
    <property type="term" value="F:hexosyltransferase activity"/>
    <property type="evidence" value="ECO:0007669"/>
    <property type="project" value="InterPro"/>
</dbReference>
<evidence type="ECO:0000256" key="5">
    <source>
        <dbReference type="ARBA" id="ARBA00022676"/>
    </source>
</evidence>
<comment type="subcellular location">
    <subcellularLocation>
        <location evidence="2 13">Golgi apparatus membrane</location>
        <topology evidence="2 13">Single-pass type II membrane protein</topology>
    </subcellularLocation>
</comment>
<keyword evidence="9 13" id="KW-1133">Transmembrane helix</keyword>
<sequence>MDSHHQPAMEKLSCFRVPKASFILLPMSLVAIIFIVVYPNDLRLQCLVTGGCQPRPLLSAAHKPALRLLLGVFTVPDAYARRSLVRHAYLLQRASLPADAAVDVRFVLCNLTKEEQRVLVAMEIMLYDDIIILDCAENVNDGKTYEYLSSLPRVLGGGRAYDYVVKTDDDTYYRLNRLTETLRRLPREDVYLGLRVPCWRKDEGSGFMSGLGYLLSWDLVEWIATSEVVRRKKRGPEDIMTGAWLNEAGRGRNRFDMNPRMYDYPQGPDTCFRHGFSPDTIAVHKLKDDLKWAKTLQYFNVTQGLRSSKLYHLH</sequence>
<keyword evidence="12 13" id="KW-0464">Manganese</keyword>
<dbReference type="AlphaFoldDB" id="A0A426XGE6"/>
<keyword evidence="6" id="KW-0808">Transferase</keyword>
<dbReference type="PANTHER" id="PTHR11214">
    <property type="entry name" value="BETA-1,3-N-ACETYLGLUCOSAMINYLTRANSFERASE"/>
    <property type="match status" value="1"/>
</dbReference>
<accession>A0A426XGE6</accession>
<name>A0A426XGE6_ENSVE</name>
<evidence type="ECO:0000256" key="1">
    <source>
        <dbReference type="ARBA" id="ARBA00001936"/>
    </source>
</evidence>
<dbReference type="PANTHER" id="PTHR11214:SF363">
    <property type="entry name" value="HEXOSYLTRANSFERASE"/>
    <property type="match status" value="1"/>
</dbReference>
<organism evidence="14 15">
    <name type="scientific">Ensete ventricosum</name>
    <name type="common">Abyssinian banana</name>
    <name type="synonym">Musa ensete</name>
    <dbReference type="NCBI Taxonomy" id="4639"/>
    <lineage>
        <taxon>Eukaryota</taxon>
        <taxon>Viridiplantae</taxon>
        <taxon>Streptophyta</taxon>
        <taxon>Embryophyta</taxon>
        <taxon>Tracheophyta</taxon>
        <taxon>Spermatophyta</taxon>
        <taxon>Magnoliopsida</taxon>
        <taxon>Liliopsida</taxon>
        <taxon>Zingiberales</taxon>
        <taxon>Musaceae</taxon>
        <taxon>Ensete</taxon>
    </lineage>
</organism>
<comment type="caution">
    <text evidence="14">The sequence shown here is derived from an EMBL/GenBank/DDBJ whole genome shotgun (WGS) entry which is preliminary data.</text>
</comment>
<evidence type="ECO:0000256" key="12">
    <source>
        <dbReference type="ARBA" id="ARBA00023211"/>
    </source>
</evidence>
<dbReference type="Gene3D" id="3.90.550.50">
    <property type="match status" value="1"/>
</dbReference>
<keyword evidence="5 13" id="KW-0328">Glycosyltransferase</keyword>
<dbReference type="Proteomes" id="UP000287651">
    <property type="component" value="Unassembled WGS sequence"/>
</dbReference>
<dbReference type="FunFam" id="3.90.550.50:FF:000027">
    <property type="entry name" value="Hexosyltransferase"/>
    <property type="match status" value="1"/>
</dbReference>
<evidence type="ECO:0000256" key="9">
    <source>
        <dbReference type="ARBA" id="ARBA00022989"/>
    </source>
</evidence>
<feature type="transmembrane region" description="Helical" evidence="13">
    <location>
        <begin position="20"/>
        <end position="38"/>
    </location>
</feature>
<evidence type="ECO:0000256" key="11">
    <source>
        <dbReference type="ARBA" id="ARBA00023136"/>
    </source>
</evidence>
<evidence type="ECO:0000256" key="13">
    <source>
        <dbReference type="RuleBase" id="RU363063"/>
    </source>
</evidence>
<reference evidence="14 15" key="1">
    <citation type="journal article" date="2014" name="Agronomy (Basel)">
        <title>A Draft Genome Sequence for Ensete ventricosum, the Drought-Tolerant Tree Against Hunger.</title>
        <authorList>
            <person name="Harrison J."/>
            <person name="Moore K.A."/>
            <person name="Paszkiewicz K."/>
            <person name="Jones T."/>
            <person name="Grant M."/>
            <person name="Ambacheew D."/>
            <person name="Muzemil S."/>
            <person name="Studholme D.J."/>
        </authorList>
    </citation>
    <scope>NUCLEOTIDE SEQUENCE [LARGE SCALE GENOMIC DNA]</scope>
</reference>
<evidence type="ECO:0000256" key="4">
    <source>
        <dbReference type="ARBA" id="ARBA00008661"/>
    </source>
</evidence>
<dbReference type="EC" id="2.4.1.-" evidence="13"/>
<dbReference type="UniPathway" id="UPA00378"/>
<evidence type="ECO:0000256" key="6">
    <source>
        <dbReference type="ARBA" id="ARBA00022679"/>
    </source>
</evidence>
<comment type="similarity">
    <text evidence="4 13">Belongs to the glycosyltransferase 31 family.</text>
</comment>
<evidence type="ECO:0000256" key="2">
    <source>
        <dbReference type="ARBA" id="ARBA00004323"/>
    </source>
</evidence>
<gene>
    <name evidence="14" type="ORF">B296_00049927</name>
</gene>
<comment type="pathway">
    <text evidence="3">Protein modification; protein glycosylation.</text>
</comment>
<evidence type="ECO:0000313" key="14">
    <source>
        <dbReference type="EMBL" id="RRT38532.1"/>
    </source>
</evidence>
<dbReference type="GO" id="GO:0000139">
    <property type="term" value="C:Golgi membrane"/>
    <property type="evidence" value="ECO:0007669"/>
    <property type="project" value="UniProtKB-SubCell"/>
</dbReference>
<evidence type="ECO:0000256" key="7">
    <source>
        <dbReference type="ARBA" id="ARBA00022692"/>
    </source>
</evidence>
<evidence type="ECO:0000256" key="10">
    <source>
        <dbReference type="ARBA" id="ARBA00023034"/>
    </source>
</evidence>
<evidence type="ECO:0000313" key="15">
    <source>
        <dbReference type="Proteomes" id="UP000287651"/>
    </source>
</evidence>
<evidence type="ECO:0000256" key="3">
    <source>
        <dbReference type="ARBA" id="ARBA00004922"/>
    </source>
</evidence>
<proteinExistence type="inferred from homology"/>
<protein>
    <recommendedName>
        <fullName evidence="13">Hexosyltransferase</fullName>
        <ecNumber evidence="13">2.4.1.-</ecNumber>
    </recommendedName>
</protein>
<dbReference type="Pfam" id="PF01762">
    <property type="entry name" value="Galactosyl_T"/>
    <property type="match status" value="1"/>
</dbReference>
<dbReference type="InterPro" id="IPR002659">
    <property type="entry name" value="Glyco_trans_31"/>
</dbReference>
<keyword evidence="8 13" id="KW-0735">Signal-anchor</keyword>
<comment type="cofactor">
    <cofactor evidence="1 13">
        <name>Mn(2+)</name>
        <dbReference type="ChEBI" id="CHEBI:29035"/>
    </cofactor>
</comment>
<evidence type="ECO:0000256" key="8">
    <source>
        <dbReference type="ARBA" id="ARBA00022968"/>
    </source>
</evidence>
<keyword evidence="11 13" id="KW-0472">Membrane</keyword>
<keyword evidence="7 13" id="KW-0812">Transmembrane</keyword>
<keyword evidence="10 13" id="KW-0333">Golgi apparatus</keyword>
<dbReference type="EMBL" id="AMZH03021118">
    <property type="protein sequence ID" value="RRT38532.1"/>
    <property type="molecule type" value="Genomic_DNA"/>
</dbReference>